<name>A0A1M5WLE7_9BACT</name>
<sequence length="103" mass="10584">MITVSDEALPHLAQLVVAEGGAGSAIRIAVIGGIAGPGLGLVVDSAGETDETVLLEDLAIIIDRQLYAFCQNILIDFREGQPEGCAGKSGAGFLIIPDQPINL</sequence>
<dbReference type="Gene3D" id="2.60.300.12">
    <property type="entry name" value="HesB-like domain"/>
    <property type="match status" value="1"/>
</dbReference>
<organism evidence="1 2">
    <name type="scientific">Desulfofustis glycolicus DSM 9705</name>
    <dbReference type="NCBI Taxonomy" id="1121409"/>
    <lineage>
        <taxon>Bacteria</taxon>
        <taxon>Pseudomonadati</taxon>
        <taxon>Thermodesulfobacteriota</taxon>
        <taxon>Desulfobulbia</taxon>
        <taxon>Desulfobulbales</taxon>
        <taxon>Desulfocapsaceae</taxon>
        <taxon>Desulfofustis</taxon>
    </lineage>
</organism>
<dbReference type="RefSeq" id="WP_073376295.1">
    <property type="nucleotide sequence ID" value="NZ_FQXS01000013.1"/>
</dbReference>
<dbReference type="EMBL" id="FQXS01000013">
    <property type="protein sequence ID" value="SHH88317.1"/>
    <property type="molecule type" value="Genomic_DNA"/>
</dbReference>
<dbReference type="OrthoDB" id="5432400at2"/>
<dbReference type="InterPro" id="IPR035903">
    <property type="entry name" value="HesB-like_dom_sf"/>
</dbReference>
<dbReference type="AlphaFoldDB" id="A0A1M5WLE7"/>
<accession>A0A1M5WLE7</accession>
<proteinExistence type="predicted"/>
<evidence type="ECO:0000313" key="2">
    <source>
        <dbReference type="Proteomes" id="UP000184139"/>
    </source>
</evidence>
<dbReference type="STRING" id="1121409.SAMN02745124_02389"/>
<reference evidence="1 2" key="1">
    <citation type="submission" date="2016-11" db="EMBL/GenBank/DDBJ databases">
        <authorList>
            <person name="Jaros S."/>
            <person name="Januszkiewicz K."/>
            <person name="Wedrychowicz H."/>
        </authorList>
    </citation>
    <scope>NUCLEOTIDE SEQUENCE [LARGE SCALE GENOMIC DNA]</scope>
    <source>
        <strain evidence="1 2">DSM 9705</strain>
    </source>
</reference>
<keyword evidence="2" id="KW-1185">Reference proteome</keyword>
<gene>
    <name evidence="1" type="ORF">SAMN02745124_02389</name>
</gene>
<dbReference type="SUPFAM" id="SSF89360">
    <property type="entry name" value="HesB-like domain"/>
    <property type="match status" value="1"/>
</dbReference>
<evidence type="ECO:0000313" key="1">
    <source>
        <dbReference type="EMBL" id="SHH88317.1"/>
    </source>
</evidence>
<dbReference type="Proteomes" id="UP000184139">
    <property type="component" value="Unassembled WGS sequence"/>
</dbReference>
<protein>
    <submittedName>
        <fullName evidence="1">Fe-S cluster assembly iron-binding protein IscA</fullName>
    </submittedName>
</protein>